<dbReference type="RefSeq" id="WP_118226528.1">
    <property type="nucleotide sequence ID" value="NZ_JABAGL010000007.1"/>
</dbReference>
<dbReference type="EMBL" id="QSLA01000006">
    <property type="protein sequence ID" value="RHF09452.1"/>
    <property type="molecule type" value="Genomic_DNA"/>
</dbReference>
<dbReference type="Pfam" id="PF01370">
    <property type="entry name" value="Epimerase"/>
    <property type="match status" value="1"/>
</dbReference>
<dbReference type="Proteomes" id="UP000520291">
    <property type="component" value="Unassembled WGS sequence"/>
</dbReference>
<gene>
    <name evidence="4" type="ORF">DW701_07060</name>
    <name evidence="3" type="ORF">HF841_05930</name>
</gene>
<dbReference type="InterPro" id="IPR036291">
    <property type="entry name" value="NAD(P)-bd_dom_sf"/>
</dbReference>
<dbReference type="SUPFAM" id="SSF51735">
    <property type="entry name" value="NAD(P)-binding Rossmann-fold domains"/>
    <property type="match status" value="1"/>
</dbReference>
<comment type="caution">
    <text evidence="4">The sequence shown here is derived from an EMBL/GenBank/DDBJ whole genome shotgun (WGS) entry which is preliminary data.</text>
</comment>
<protein>
    <submittedName>
        <fullName evidence="4">SDR family NAD(P)-dependent oxidoreductase</fullName>
    </submittedName>
</protein>
<organism evidence="4 5">
    <name type="scientific">Bacteroides eggerthii</name>
    <dbReference type="NCBI Taxonomy" id="28111"/>
    <lineage>
        <taxon>Bacteria</taxon>
        <taxon>Pseudomonadati</taxon>
        <taxon>Bacteroidota</taxon>
        <taxon>Bacteroidia</taxon>
        <taxon>Bacteroidales</taxon>
        <taxon>Bacteroidaceae</taxon>
        <taxon>Bacteroides</taxon>
    </lineage>
</organism>
<accession>A0A414ME96</accession>
<proteinExistence type="inferred from homology"/>
<name>A0A414ME96_9BACE</name>
<evidence type="ECO:0000256" key="1">
    <source>
        <dbReference type="ARBA" id="ARBA00007637"/>
    </source>
</evidence>
<dbReference type="Proteomes" id="UP000283538">
    <property type="component" value="Unassembled WGS sequence"/>
</dbReference>
<sequence>MMKVLITGAAGFIGSQLAHRLWKDGVELVLIDNFSYGSDDNLKFEDHDFTDEVLKIDIRDREQMAGIFRNGQIDYAYNIAGIAPLPDCQLNPQEAIDVNVTGFVNILENARIYGVKKVIQASTNAMYENELEFPTVENEFKQPTLIYPNTKYCAELFAESYCKTYGMNVTCLRFANVYGPHIDCLRKQPPFVGYMIRELYYNRIPVFHSDGKQRRDYIYVDDLINLAILVQKTKGFDCVNVSSNQNYSVNEMYDITRQIMNKDIPATYTDTGNYWCKYPELYEGAFPIRNEILEHEVNKYSLCDNTLAREKYGWVPLVDMKQGLKNVVEYIVQLLSTKVGTNR</sequence>
<dbReference type="EMBL" id="JABAGL010000007">
    <property type="protein sequence ID" value="NME85563.1"/>
    <property type="molecule type" value="Genomic_DNA"/>
</dbReference>
<evidence type="ECO:0000313" key="4">
    <source>
        <dbReference type="EMBL" id="RHF09452.1"/>
    </source>
</evidence>
<evidence type="ECO:0000313" key="5">
    <source>
        <dbReference type="Proteomes" id="UP000283538"/>
    </source>
</evidence>
<comment type="similarity">
    <text evidence="1">Belongs to the NAD(P)-dependent epimerase/dehydratase family.</text>
</comment>
<dbReference type="Gene3D" id="3.40.50.720">
    <property type="entry name" value="NAD(P)-binding Rossmann-like Domain"/>
    <property type="match status" value="1"/>
</dbReference>
<evidence type="ECO:0000313" key="6">
    <source>
        <dbReference type="Proteomes" id="UP000520291"/>
    </source>
</evidence>
<evidence type="ECO:0000313" key="3">
    <source>
        <dbReference type="EMBL" id="NME85563.1"/>
    </source>
</evidence>
<dbReference type="AlphaFoldDB" id="A0A414ME96"/>
<evidence type="ECO:0000259" key="2">
    <source>
        <dbReference type="Pfam" id="PF01370"/>
    </source>
</evidence>
<reference evidence="4 5" key="1">
    <citation type="submission" date="2018-08" db="EMBL/GenBank/DDBJ databases">
        <title>A genome reference for cultivated species of the human gut microbiota.</title>
        <authorList>
            <person name="Zou Y."/>
            <person name="Xue W."/>
            <person name="Luo G."/>
        </authorList>
    </citation>
    <scope>NUCLEOTIDE SEQUENCE [LARGE SCALE GENOMIC DNA]</scope>
    <source>
        <strain evidence="4 5">AM26-26AC</strain>
    </source>
</reference>
<dbReference type="PANTHER" id="PTHR43000">
    <property type="entry name" value="DTDP-D-GLUCOSE 4,6-DEHYDRATASE-RELATED"/>
    <property type="match status" value="1"/>
</dbReference>
<feature type="domain" description="NAD-dependent epimerase/dehydratase" evidence="2">
    <location>
        <begin position="4"/>
        <end position="232"/>
    </location>
</feature>
<dbReference type="InterPro" id="IPR001509">
    <property type="entry name" value="Epimerase_deHydtase"/>
</dbReference>
<reference evidence="3 6" key="2">
    <citation type="submission" date="2020-04" db="EMBL/GenBank/DDBJ databases">
        <authorList>
            <person name="Hitch T.C.A."/>
            <person name="Wylensek D."/>
            <person name="Clavel T."/>
        </authorList>
    </citation>
    <scope>NUCLEOTIDE SEQUENCE [LARGE SCALE GENOMIC DNA]</scope>
    <source>
        <strain evidence="3 6">WCA3-601-WT-5E</strain>
    </source>
</reference>